<comment type="caution">
    <text evidence="3">The sequence shown here is derived from an EMBL/GenBank/DDBJ whole genome shotgun (WGS) entry which is preliminary data.</text>
</comment>
<accession>A0A2I0HZY2</accession>
<gene>
    <name evidence="3" type="ORF">CRG98_042539</name>
</gene>
<sequence>MHSRPSAHHSTPLEQSEKGVSELASLHSIPLMDNDVPLHPSLLALRALREADWRLRSIKREIRELKDEAGRLEERVAELGANGRRSRRRARKLARSALDWVGDQRMRDVEREAERLENEARRHEREARDNRRRATERERQLPGLVDSRNSRRDQVLGYHIIWVRSVPDVRNVAYLKWYHGFRGTVHIDDAGMRDRTRMRLLRQIRNARLLCSSSDI</sequence>
<evidence type="ECO:0000313" key="3">
    <source>
        <dbReference type="EMBL" id="PKI37060.1"/>
    </source>
</evidence>
<keyword evidence="1" id="KW-0175">Coiled coil</keyword>
<feature type="compositionally biased region" description="Basic and acidic residues" evidence="2">
    <location>
        <begin position="113"/>
        <end position="140"/>
    </location>
</feature>
<reference evidence="3 4" key="1">
    <citation type="submission" date="2017-11" db="EMBL/GenBank/DDBJ databases">
        <title>De-novo sequencing of pomegranate (Punica granatum L.) genome.</title>
        <authorList>
            <person name="Akparov Z."/>
            <person name="Amiraslanov A."/>
            <person name="Hajiyeva S."/>
            <person name="Abbasov M."/>
            <person name="Kaur K."/>
            <person name="Hamwieh A."/>
            <person name="Solovyev V."/>
            <person name="Salamov A."/>
            <person name="Braich B."/>
            <person name="Kosarev P."/>
            <person name="Mahmoud A."/>
            <person name="Hajiyev E."/>
            <person name="Babayeva S."/>
            <person name="Izzatullayeva V."/>
            <person name="Mammadov A."/>
            <person name="Mammadov A."/>
            <person name="Sharifova S."/>
            <person name="Ojaghi J."/>
            <person name="Eynullazada K."/>
            <person name="Bayramov B."/>
            <person name="Abdulazimova A."/>
            <person name="Shahmuradov I."/>
        </authorList>
    </citation>
    <scope>NUCLEOTIDE SEQUENCE [LARGE SCALE GENOMIC DNA]</scope>
    <source>
        <strain evidence="4">cv. AG2017</strain>
        <tissue evidence="3">Leaf</tissue>
    </source>
</reference>
<evidence type="ECO:0000313" key="4">
    <source>
        <dbReference type="Proteomes" id="UP000233551"/>
    </source>
</evidence>
<name>A0A2I0HZY2_PUNGR</name>
<feature type="region of interest" description="Disordered" evidence="2">
    <location>
        <begin position="113"/>
        <end position="145"/>
    </location>
</feature>
<evidence type="ECO:0000256" key="2">
    <source>
        <dbReference type="SAM" id="MobiDB-lite"/>
    </source>
</evidence>
<keyword evidence="4" id="KW-1185">Reference proteome</keyword>
<dbReference type="EMBL" id="PGOL01004560">
    <property type="protein sequence ID" value="PKI37060.1"/>
    <property type="molecule type" value="Genomic_DNA"/>
</dbReference>
<dbReference type="AlphaFoldDB" id="A0A2I0HZY2"/>
<organism evidence="3 4">
    <name type="scientific">Punica granatum</name>
    <name type="common">Pomegranate</name>
    <dbReference type="NCBI Taxonomy" id="22663"/>
    <lineage>
        <taxon>Eukaryota</taxon>
        <taxon>Viridiplantae</taxon>
        <taxon>Streptophyta</taxon>
        <taxon>Embryophyta</taxon>
        <taxon>Tracheophyta</taxon>
        <taxon>Spermatophyta</taxon>
        <taxon>Magnoliopsida</taxon>
        <taxon>eudicotyledons</taxon>
        <taxon>Gunneridae</taxon>
        <taxon>Pentapetalae</taxon>
        <taxon>rosids</taxon>
        <taxon>malvids</taxon>
        <taxon>Myrtales</taxon>
        <taxon>Lythraceae</taxon>
        <taxon>Punica</taxon>
    </lineage>
</organism>
<protein>
    <submittedName>
        <fullName evidence="3">Uncharacterized protein</fullName>
    </submittedName>
</protein>
<proteinExistence type="predicted"/>
<dbReference type="Proteomes" id="UP000233551">
    <property type="component" value="Unassembled WGS sequence"/>
</dbReference>
<evidence type="ECO:0000256" key="1">
    <source>
        <dbReference type="SAM" id="Coils"/>
    </source>
</evidence>
<feature type="coiled-coil region" evidence="1">
    <location>
        <begin position="48"/>
        <end position="82"/>
    </location>
</feature>
<feature type="region of interest" description="Disordered" evidence="2">
    <location>
        <begin position="1"/>
        <end position="20"/>
    </location>
</feature>